<protein>
    <submittedName>
        <fullName evidence="1">Uncharacterized protein</fullName>
    </submittedName>
</protein>
<reference evidence="1 2" key="1">
    <citation type="submission" date="2019-06" db="EMBL/GenBank/DDBJ databases">
        <title>Genome Sequence of the Brown Rot Fungal Pathogen Monilinia fructicola.</title>
        <authorList>
            <person name="De Miccolis Angelini R.M."/>
            <person name="Landi L."/>
            <person name="Abate D."/>
            <person name="Pollastro S."/>
            <person name="Romanazzi G."/>
            <person name="Faretra F."/>
        </authorList>
    </citation>
    <scope>NUCLEOTIDE SEQUENCE [LARGE SCALE GENOMIC DNA]</scope>
    <source>
        <strain evidence="1 2">Mfrc123</strain>
    </source>
</reference>
<sequence>MKDRKEADLLIEEIWSRNKVTSKSGGFCLHLCDYHNTPFLFRLNFDFMALGRRILYTALTNRSKGALALCTRK</sequence>
<keyword evidence="2" id="KW-1185">Reference proteome</keyword>
<evidence type="ECO:0000313" key="2">
    <source>
        <dbReference type="Proteomes" id="UP000322873"/>
    </source>
</evidence>
<gene>
    <name evidence="1" type="ORF">EYC84_005241</name>
</gene>
<accession>A0A5M9JZR3</accession>
<dbReference type="EMBL" id="VICG01000003">
    <property type="protein sequence ID" value="KAA8573659.1"/>
    <property type="molecule type" value="Genomic_DNA"/>
</dbReference>
<name>A0A5M9JZR3_MONFR</name>
<organism evidence="1 2">
    <name type="scientific">Monilinia fructicola</name>
    <name type="common">Brown rot fungus</name>
    <name type="synonym">Ciboria fructicola</name>
    <dbReference type="NCBI Taxonomy" id="38448"/>
    <lineage>
        <taxon>Eukaryota</taxon>
        <taxon>Fungi</taxon>
        <taxon>Dikarya</taxon>
        <taxon>Ascomycota</taxon>
        <taxon>Pezizomycotina</taxon>
        <taxon>Leotiomycetes</taxon>
        <taxon>Helotiales</taxon>
        <taxon>Sclerotiniaceae</taxon>
        <taxon>Monilinia</taxon>
    </lineage>
</organism>
<dbReference type="AlphaFoldDB" id="A0A5M9JZR3"/>
<proteinExistence type="predicted"/>
<evidence type="ECO:0000313" key="1">
    <source>
        <dbReference type="EMBL" id="KAA8573659.1"/>
    </source>
</evidence>
<dbReference type="Proteomes" id="UP000322873">
    <property type="component" value="Unassembled WGS sequence"/>
</dbReference>
<comment type="caution">
    <text evidence="1">The sequence shown here is derived from an EMBL/GenBank/DDBJ whole genome shotgun (WGS) entry which is preliminary data.</text>
</comment>